<reference evidence="2" key="1">
    <citation type="journal article" date="2021" name="Mol. Plant Microbe Interact.">
        <title>Complete Genome Sequence of the Plant-Pathogenic Fungus Colletotrichum lupini.</title>
        <authorList>
            <person name="Baroncelli R."/>
            <person name="Pensec F."/>
            <person name="Da Lio D."/>
            <person name="Boufleur T."/>
            <person name="Vicente I."/>
            <person name="Sarrocco S."/>
            <person name="Picot A."/>
            <person name="Baraldi E."/>
            <person name="Sukno S."/>
            <person name="Thon M."/>
            <person name="Le Floch G."/>
        </authorList>
    </citation>
    <scope>NUCLEOTIDE SEQUENCE</scope>
    <source>
        <strain evidence="2">IMI 504893</strain>
    </source>
</reference>
<sequence>MKRNTAAGRQQTERQAHYLSSIRIGLCWAWHRGRGGIQQQHKKSGRGKRKKPGATDFNDEKWMIQSSIEDKSGFHQTQRQEQMPSFHEGQHAKRKYIDEVPDLRNEQCNCPKPKKQNTMWKEAWEEMKERHRMARNAKRLAELGRHDSIAKPASCGKYLFGVICSVKYFELSIETAAQSPDGRILGSTYLSGARNTRHSTAHYSRYVPGKLQPSERMIFSAAVTVNLHLVFPSFGFNSSILSSAVPVKIPYGYSPTQLDQPRAFSMIDIRPPEFQQSFHDPPTQGPSTALNIREKLQVALHPAHVPPLQKQYPWPMRWMRRGGPHRYGPGRVLPRPLSAQSSSISSTQRRPKRHRFLSRPLITAPVWQSHAPVAQPPTHHGSMDTQYGLRSTRRYRASRLSIEGIPFLSARCQPCLRCEPRCFDLVRRHRLRKSLLRRFCGPTQIALNVPRIYHAANLFFHRSRYEVCLAQCIRTELRVRIRLQIPTNTVNLPKKRRQAREPSRMRLDCSPLKTSIQALAAPLDTTPRPNTMLFAPARILPSDTTIIDNTLSRSTMLSCKSLCDCHLTKREAQEVGVVSIISTFTQRLRHACQAEKQNVLMIDILLFLLWLKRHDFSTLSRTGPDGTNCYAFNQTPTDELFGFLEIPSVPLRCPRLRGPANVSRSVFTRPSIGVSRHGARCISLPHDPSGSSFSSCIGGPCNPQNQRLCRRVSEDRQAIRWKPSAPVSSQARDGEVQRIGHRPQEDHCRKRNKALQQDADAGHRLQWCATFSHWTGLRLSAKVQGQPFRQDRKRATGWKGKAGVGPSRKRARSSCVSARGLRFKGHSSLGHAVSSKGQDFCPALLRMDTSSQTLDFWAFEPSSAAFVADGSPPLATVLTVLSFRLAASRGSRCSISGPMPSPDSGLRVPLHGSGTRSRFLITGTCRSNGLGRGTQWHPDLACNAAMMIAAVRNTQSYFPQPVVEFTASPASSDRKQANTSSRLKLHAAGEKEGIEKFWDYCSAELNIPLPRAPRNAATSATTHRNPGTTPALDRFSPLLVFLLPSRRPNPNLIPGSMPCSPAMVLVVGADRTMDQYPRDSPVHSIKLKVQTRNLRRWQRQAFSQPLAFIAELSRASEVFYSSVPDPR</sequence>
<evidence type="ECO:0000313" key="3">
    <source>
        <dbReference type="Proteomes" id="UP000830671"/>
    </source>
</evidence>
<organism evidence="2 3">
    <name type="scientific">Colletotrichum lupini</name>
    <dbReference type="NCBI Taxonomy" id="145971"/>
    <lineage>
        <taxon>Eukaryota</taxon>
        <taxon>Fungi</taxon>
        <taxon>Dikarya</taxon>
        <taxon>Ascomycota</taxon>
        <taxon>Pezizomycotina</taxon>
        <taxon>Sordariomycetes</taxon>
        <taxon>Hypocreomycetidae</taxon>
        <taxon>Glomerellales</taxon>
        <taxon>Glomerellaceae</taxon>
        <taxon>Colletotrichum</taxon>
        <taxon>Colletotrichum acutatum species complex</taxon>
    </lineage>
</organism>
<dbReference type="AlphaFoldDB" id="A0A9Q8SPW1"/>
<dbReference type="KEGG" id="clup:CLUP02_06843"/>
<gene>
    <name evidence="2" type="ORF">CLUP02_06843</name>
</gene>
<feature type="region of interest" description="Disordered" evidence="1">
    <location>
        <begin position="327"/>
        <end position="353"/>
    </location>
</feature>
<evidence type="ECO:0000313" key="2">
    <source>
        <dbReference type="EMBL" id="UQC81357.1"/>
    </source>
</evidence>
<feature type="region of interest" description="Disordered" evidence="1">
    <location>
        <begin position="36"/>
        <end position="58"/>
    </location>
</feature>
<evidence type="ECO:0000256" key="1">
    <source>
        <dbReference type="SAM" id="MobiDB-lite"/>
    </source>
</evidence>
<feature type="region of interest" description="Disordered" evidence="1">
    <location>
        <begin position="785"/>
        <end position="811"/>
    </location>
</feature>
<name>A0A9Q8SPW1_9PEZI</name>
<feature type="compositionally biased region" description="Polar residues" evidence="1">
    <location>
        <begin position="74"/>
        <end position="83"/>
    </location>
</feature>
<feature type="compositionally biased region" description="Basic residues" evidence="1">
    <location>
        <begin position="40"/>
        <end position="52"/>
    </location>
</feature>
<protein>
    <submittedName>
        <fullName evidence="2">Uncharacterized protein</fullName>
    </submittedName>
</protein>
<keyword evidence="3" id="KW-1185">Reference proteome</keyword>
<feature type="compositionally biased region" description="Basic and acidic residues" evidence="1">
    <location>
        <begin position="732"/>
        <end position="748"/>
    </location>
</feature>
<dbReference type="RefSeq" id="XP_049142983.1">
    <property type="nucleotide sequence ID" value="XM_049285840.1"/>
</dbReference>
<proteinExistence type="predicted"/>
<accession>A0A9Q8SPW1</accession>
<dbReference type="EMBL" id="CP019475">
    <property type="protein sequence ID" value="UQC81357.1"/>
    <property type="molecule type" value="Genomic_DNA"/>
</dbReference>
<dbReference type="Proteomes" id="UP000830671">
    <property type="component" value="Chromosome 3"/>
</dbReference>
<feature type="region of interest" description="Disordered" evidence="1">
    <location>
        <begin position="71"/>
        <end position="91"/>
    </location>
</feature>
<dbReference type="GeneID" id="73340850"/>
<feature type="region of interest" description="Disordered" evidence="1">
    <location>
        <begin position="722"/>
        <end position="749"/>
    </location>
</feature>